<dbReference type="EMBL" id="WUWG01000001">
    <property type="protein sequence ID" value="MXU64719.1"/>
    <property type="molecule type" value="Genomic_DNA"/>
</dbReference>
<evidence type="ECO:0000256" key="6">
    <source>
        <dbReference type="NCBIfam" id="TIGR00152"/>
    </source>
</evidence>
<dbReference type="InterPro" id="IPR001977">
    <property type="entry name" value="Depp_CoAkinase"/>
</dbReference>
<reference evidence="7 8" key="1">
    <citation type="submission" date="2019-12" db="EMBL/GenBank/DDBJ databases">
        <title>Strain KN286 was isolated from seawater, which was collected from Caroline Seamount in the tropical western Pacific.</title>
        <authorList>
            <person name="Wang Q."/>
        </authorList>
    </citation>
    <scope>NUCLEOTIDE SEQUENCE [LARGE SCALE GENOMIC DNA]</scope>
    <source>
        <strain evidence="7 8">KN286</strain>
    </source>
</reference>
<comment type="caution">
    <text evidence="5">Lacks conserved residue(s) required for the propagation of feature annotation.</text>
</comment>
<keyword evidence="4 5" id="KW-0173">Coenzyme A biosynthesis</keyword>
<dbReference type="NCBIfam" id="TIGR00152">
    <property type="entry name" value="dephospho-CoA kinase"/>
    <property type="match status" value="1"/>
</dbReference>
<gene>
    <name evidence="5 7" type="primary">coaE</name>
    <name evidence="7" type="ORF">GSH16_04625</name>
</gene>
<evidence type="ECO:0000313" key="8">
    <source>
        <dbReference type="Proteomes" id="UP000436016"/>
    </source>
</evidence>
<dbReference type="HAMAP" id="MF_00376">
    <property type="entry name" value="Dephospho_CoA_kinase"/>
    <property type="match status" value="1"/>
</dbReference>
<comment type="function">
    <text evidence="5">Catalyzes the phosphorylation of the 3'-hydroxyl group of dephosphocoenzyme A to form coenzyme A.</text>
</comment>
<dbReference type="PANTHER" id="PTHR10695">
    <property type="entry name" value="DEPHOSPHO-COA KINASE-RELATED"/>
    <property type="match status" value="1"/>
</dbReference>
<comment type="catalytic activity">
    <reaction evidence="5">
        <text>3'-dephospho-CoA + ATP = ADP + CoA + H(+)</text>
        <dbReference type="Rhea" id="RHEA:18245"/>
        <dbReference type="ChEBI" id="CHEBI:15378"/>
        <dbReference type="ChEBI" id="CHEBI:30616"/>
        <dbReference type="ChEBI" id="CHEBI:57287"/>
        <dbReference type="ChEBI" id="CHEBI:57328"/>
        <dbReference type="ChEBI" id="CHEBI:456216"/>
        <dbReference type="EC" id="2.7.1.24"/>
    </reaction>
</comment>
<evidence type="ECO:0000256" key="4">
    <source>
        <dbReference type="ARBA" id="ARBA00022993"/>
    </source>
</evidence>
<comment type="pathway">
    <text evidence="5">Cofactor biosynthesis; coenzyme A biosynthesis; CoA from (R)-pantothenate: step 5/5.</text>
</comment>
<keyword evidence="3 5" id="KW-0067">ATP-binding</keyword>
<evidence type="ECO:0000256" key="5">
    <source>
        <dbReference type="HAMAP-Rule" id="MF_00376"/>
    </source>
</evidence>
<dbReference type="PANTHER" id="PTHR10695:SF46">
    <property type="entry name" value="BIFUNCTIONAL COENZYME A SYNTHASE-RELATED"/>
    <property type="match status" value="1"/>
</dbReference>
<dbReference type="EC" id="2.7.1.24" evidence="5 6"/>
<evidence type="ECO:0000256" key="1">
    <source>
        <dbReference type="ARBA" id="ARBA00009018"/>
    </source>
</evidence>
<dbReference type="PROSITE" id="PS51219">
    <property type="entry name" value="DPCK"/>
    <property type="match status" value="1"/>
</dbReference>
<dbReference type="Gene3D" id="3.40.50.300">
    <property type="entry name" value="P-loop containing nucleotide triphosphate hydrolases"/>
    <property type="match status" value="1"/>
</dbReference>
<dbReference type="GO" id="GO:0005737">
    <property type="term" value="C:cytoplasm"/>
    <property type="evidence" value="ECO:0007669"/>
    <property type="project" value="UniProtKB-SubCell"/>
</dbReference>
<dbReference type="UniPathway" id="UPA00241">
    <property type="reaction ID" value="UER00356"/>
</dbReference>
<dbReference type="GO" id="GO:0015937">
    <property type="term" value="P:coenzyme A biosynthetic process"/>
    <property type="evidence" value="ECO:0007669"/>
    <property type="project" value="UniProtKB-UniRule"/>
</dbReference>
<keyword evidence="2 5" id="KW-0547">Nucleotide-binding</keyword>
<accession>A0A6B0TPX0</accession>
<dbReference type="GO" id="GO:0005524">
    <property type="term" value="F:ATP binding"/>
    <property type="evidence" value="ECO:0007669"/>
    <property type="project" value="UniProtKB-UniRule"/>
</dbReference>
<keyword evidence="8" id="KW-1185">Reference proteome</keyword>
<dbReference type="Proteomes" id="UP000436016">
    <property type="component" value="Unassembled WGS sequence"/>
</dbReference>
<comment type="similarity">
    <text evidence="1 5">Belongs to the CoaE family.</text>
</comment>
<name>A0A6B0TPX0_9RHOB</name>
<proteinExistence type="inferred from homology"/>
<comment type="subcellular location">
    <subcellularLocation>
        <location evidence="5">Cytoplasm</location>
    </subcellularLocation>
</comment>
<keyword evidence="5 7" id="KW-0418">Kinase</keyword>
<evidence type="ECO:0000313" key="7">
    <source>
        <dbReference type="EMBL" id="MXU64719.1"/>
    </source>
</evidence>
<organism evidence="7 8">
    <name type="scientific">Oceanomicrobium pacificus</name>
    <dbReference type="NCBI Taxonomy" id="2692916"/>
    <lineage>
        <taxon>Bacteria</taxon>
        <taxon>Pseudomonadati</taxon>
        <taxon>Pseudomonadota</taxon>
        <taxon>Alphaproteobacteria</taxon>
        <taxon>Rhodobacterales</taxon>
        <taxon>Paracoccaceae</taxon>
        <taxon>Oceanomicrobium</taxon>
    </lineage>
</organism>
<dbReference type="Pfam" id="PF01121">
    <property type="entry name" value="CoaE"/>
    <property type="match status" value="1"/>
</dbReference>
<dbReference type="InterPro" id="IPR027417">
    <property type="entry name" value="P-loop_NTPase"/>
</dbReference>
<keyword evidence="5 7" id="KW-0808">Transferase</keyword>
<dbReference type="GO" id="GO:0004140">
    <property type="term" value="F:dephospho-CoA kinase activity"/>
    <property type="evidence" value="ECO:0007669"/>
    <property type="project" value="UniProtKB-UniRule"/>
</dbReference>
<dbReference type="SUPFAM" id="SSF52540">
    <property type="entry name" value="P-loop containing nucleoside triphosphate hydrolases"/>
    <property type="match status" value="1"/>
</dbReference>
<keyword evidence="5" id="KW-0963">Cytoplasm</keyword>
<evidence type="ECO:0000256" key="2">
    <source>
        <dbReference type="ARBA" id="ARBA00022741"/>
    </source>
</evidence>
<evidence type="ECO:0000256" key="3">
    <source>
        <dbReference type="ARBA" id="ARBA00022840"/>
    </source>
</evidence>
<dbReference type="AlphaFoldDB" id="A0A6B0TPX0"/>
<dbReference type="CDD" id="cd02022">
    <property type="entry name" value="DPCK"/>
    <property type="match status" value="1"/>
</dbReference>
<protein>
    <recommendedName>
        <fullName evidence="5 6">Dephospho-CoA kinase</fullName>
        <ecNumber evidence="5 6">2.7.1.24</ecNumber>
    </recommendedName>
    <alternativeName>
        <fullName evidence="5">Dephosphocoenzyme A kinase</fullName>
    </alternativeName>
</protein>
<comment type="caution">
    <text evidence="7">The sequence shown here is derived from an EMBL/GenBank/DDBJ whole genome shotgun (WGS) entry which is preliminary data.</text>
</comment>
<sequence>MGKSTTAGFFRDAGVPVWDADAAVHRLYAAGGAAVAPLAALVPDAATEKGIDRGALKAAMAGDPALLSRIEAIVHPLVAADRAAFVDRHAADGVPLIVCDIPLLYETGGEAGMSGVLVVTAPAAVQRQRVLERPGMTDEMFDTILSRQMPDAEKRARADFVIDTSGGLNAAREAVMDVIAKIGGQQDA</sequence>